<dbReference type="OrthoDB" id="27823at2759"/>
<feature type="domain" description="SH3" evidence="6">
    <location>
        <begin position="322"/>
        <end position="385"/>
    </location>
</feature>
<organism evidence="8 9">
    <name type="scientific">Bagarius yarrelli</name>
    <name type="common">Goonch</name>
    <name type="synonym">Bagrus yarrelli</name>
    <dbReference type="NCBI Taxonomy" id="175774"/>
    <lineage>
        <taxon>Eukaryota</taxon>
        <taxon>Metazoa</taxon>
        <taxon>Chordata</taxon>
        <taxon>Craniata</taxon>
        <taxon>Vertebrata</taxon>
        <taxon>Euteleostomi</taxon>
        <taxon>Actinopterygii</taxon>
        <taxon>Neopterygii</taxon>
        <taxon>Teleostei</taxon>
        <taxon>Ostariophysi</taxon>
        <taxon>Siluriformes</taxon>
        <taxon>Sisoridae</taxon>
        <taxon>Sisorinae</taxon>
        <taxon>Bagarius</taxon>
    </lineage>
</organism>
<keyword evidence="1 3" id="KW-0728">SH3 domain</keyword>
<evidence type="ECO:0000256" key="5">
    <source>
        <dbReference type="SAM" id="MobiDB-lite"/>
    </source>
</evidence>
<dbReference type="AlphaFoldDB" id="A0A556TJ39"/>
<dbReference type="InterPro" id="IPR036028">
    <property type="entry name" value="SH3-like_dom_sf"/>
</dbReference>
<name>A0A556TJ39_BAGYA</name>
<dbReference type="Gene3D" id="1.20.1270.60">
    <property type="entry name" value="Arfaptin homology (AH) domain/BAR domain"/>
    <property type="match status" value="1"/>
</dbReference>
<evidence type="ECO:0000313" key="9">
    <source>
        <dbReference type="Proteomes" id="UP000319801"/>
    </source>
</evidence>
<keyword evidence="4" id="KW-0175">Coiled coil</keyword>
<dbReference type="PROSITE" id="PS51021">
    <property type="entry name" value="BAR"/>
    <property type="match status" value="1"/>
</dbReference>
<evidence type="ECO:0000256" key="3">
    <source>
        <dbReference type="PROSITE-ProRule" id="PRU00192"/>
    </source>
</evidence>
<dbReference type="EMBL" id="VCAZ01000002">
    <property type="protein sequence ID" value="TSK14757.1"/>
    <property type="molecule type" value="Genomic_DNA"/>
</dbReference>
<feature type="region of interest" description="Disordered" evidence="5">
    <location>
        <begin position="386"/>
        <end position="480"/>
    </location>
</feature>
<dbReference type="FunFam" id="1.20.1270.60:FF:000027">
    <property type="entry name" value="dynamin-binding protein isoform X1"/>
    <property type="match status" value="1"/>
</dbReference>
<dbReference type="CDD" id="cd07589">
    <property type="entry name" value="BAR_DNMBP"/>
    <property type="match status" value="1"/>
</dbReference>
<reference evidence="8 9" key="1">
    <citation type="journal article" date="2019" name="Genome Biol. Evol.">
        <title>Whole-Genome Sequencing of the Giant Devil Catfish, Bagarius yarrelli.</title>
        <authorList>
            <person name="Jiang W."/>
            <person name="Lv Y."/>
            <person name="Cheng L."/>
            <person name="Yang K."/>
            <person name="Chao B."/>
            <person name="Wang X."/>
            <person name="Li Y."/>
            <person name="Pan X."/>
            <person name="You X."/>
            <person name="Zhang Y."/>
            <person name="Yang J."/>
            <person name="Li J."/>
            <person name="Zhang X."/>
            <person name="Liu S."/>
            <person name="Sun C."/>
            <person name="Yang J."/>
            <person name="Shi Q."/>
        </authorList>
    </citation>
    <scope>NUCLEOTIDE SEQUENCE [LARGE SCALE GENOMIC DNA]</scope>
    <source>
        <strain evidence="8">JWS20170419001</strain>
        <tissue evidence="8">Muscle</tissue>
    </source>
</reference>
<dbReference type="PROSITE" id="PS50002">
    <property type="entry name" value="SH3"/>
    <property type="match status" value="2"/>
</dbReference>
<dbReference type="GO" id="GO:0005085">
    <property type="term" value="F:guanyl-nucleotide exchange factor activity"/>
    <property type="evidence" value="ECO:0007669"/>
    <property type="project" value="UniProtKB-KW"/>
</dbReference>
<keyword evidence="9" id="KW-1185">Reference proteome</keyword>
<dbReference type="PANTHER" id="PTHR22834:SF19">
    <property type="entry name" value="DYNAMIN-BINDING PROTEIN"/>
    <property type="match status" value="1"/>
</dbReference>
<dbReference type="Pfam" id="PF07653">
    <property type="entry name" value="SH3_2"/>
    <property type="match status" value="1"/>
</dbReference>
<evidence type="ECO:0000259" key="7">
    <source>
        <dbReference type="PROSITE" id="PS51021"/>
    </source>
</evidence>
<dbReference type="SMART" id="SM00326">
    <property type="entry name" value="SH3"/>
    <property type="match status" value="2"/>
</dbReference>
<feature type="compositionally biased region" description="Polar residues" evidence="5">
    <location>
        <begin position="501"/>
        <end position="527"/>
    </location>
</feature>
<accession>A0A556TJ39</accession>
<dbReference type="InterPro" id="IPR035820">
    <property type="entry name" value="DNMBP_SH3_C1"/>
</dbReference>
<dbReference type="GO" id="GO:0060271">
    <property type="term" value="P:cilium assembly"/>
    <property type="evidence" value="ECO:0007669"/>
    <property type="project" value="TreeGrafter"/>
</dbReference>
<feature type="coiled-coil region" evidence="4">
    <location>
        <begin position="168"/>
        <end position="200"/>
    </location>
</feature>
<keyword evidence="2" id="KW-0344">Guanine-nucleotide releasing factor</keyword>
<dbReference type="PRINTS" id="PR00452">
    <property type="entry name" value="SH3DOMAIN"/>
</dbReference>
<dbReference type="PANTHER" id="PTHR22834">
    <property type="entry name" value="NUCLEAR FUSION PROTEIN FUS2"/>
    <property type="match status" value="1"/>
</dbReference>
<dbReference type="SMART" id="SM00721">
    <property type="entry name" value="BAR"/>
    <property type="match status" value="1"/>
</dbReference>
<feature type="compositionally biased region" description="Polar residues" evidence="5">
    <location>
        <begin position="550"/>
        <end position="560"/>
    </location>
</feature>
<feature type="region of interest" description="Disordered" evidence="5">
    <location>
        <begin position="501"/>
        <end position="560"/>
    </location>
</feature>
<feature type="compositionally biased region" description="Polar residues" evidence="5">
    <location>
        <begin position="386"/>
        <end position="402"/>
    </location>
</feature>
<dbReference type="FunFam" id="2.30.30.40:FF:000066">
    <property type="entry name" value="dynamin-binding protein isoform X1"/>
    <property type="match status" value="1"/>
</dbReference>
<evidence type="ECO:0000256" key="4">
    <source>
        <dbReference type="SAM" id="Coils"/>
    </source>
</evidence>
<dbReference type="InterPro" id="IPR051492">
    <property type="entry name" value="Dynamin-Rho_GEF"/>
</dbReference>
<dbReference type="CDD" id="cd11798">
    <property type="entry name" value="SH3_DNMBP_C1"/>
    <property type="match status" value="1"/>
</dbReference>
<evidence type="ECO:0000313" key="8">
    <source>
        <dbReference type="EMBL" id="TSK14757.1"/>
    </source>
</evidence>
<gene>
    <name evidence="8" type="ORF">Baya_0740</name>
</gene>
<dbReference type="Proteomes" id="UP000319801">
    <property type="component" value="Unassembled WGS sequence"/>
</dbReference>
<comment type="caution">
    <text evidence="8">The sequence shown here is derived from an EMBL/GenBank/DDBJ whole genome shotgun (WGS) entry which is preliminary data.</text>
</comment>
<dbReference type="InterPro" id="IPR027267">
    <property type="entry name" value="AH/BAR_dom_sf"/>
</dbReference>
<feature type="compositionally biased region" description="Polar residues" evidence="5">
    <location>
        <begin position="409"/>
        <end position="426"/>
    </location>
</feature>
<sequence>MPDCPLLFIVVKYRKGDEDRLIDKISKLSMHSIIKKSNRVSSHLKHLTGIAPQIKDEAFDEVEKRFRLQERLIKSFIRNISLYLQHIRESASVKVLSAISFCDIYTERYQQLDSECFQRAHRSISDKQFTEFKERTEALVISPLTQLLSMFAGPHKLIQKRFDKLLDYDNCKERAERLKDKRIQEELQTARNNYDALNAQLLDELPKFQRAAEDLFTNCLRSFAQAQRDFMFLTQGELSPLLQLSGIGGTEGNLVSLFQEEHSRVLQLLQSFSFFPENLPTPRKAYEKKTLEKQTSKKQLLNPPNCINQTDEHRVGLLALYGPEKLFQAERNFNAAQDLDVSILEGDIVGVIKQQDPMGSQNRWLIDNGVTKGFVYSSFLKPYNPRQSHSDVSIESQSSNESGYGGSSPVFSRQNSNSTLTFNHETSSVSFSSAHTSRRLSQDSNTSHRNPHIDTPSPSYPPTNQKETPETIYRNSSNHRELSETAVYNAANHRDYSEPLYQNASNFTTPTNHPIDSSETDSCSSNKNSRHDANQRHTTYSSHQRHNAESTEQNTNPQYSTDEYIQPELELDGHQIYYAIYSFTARCANELSISANQKVKILEFQDMNGNQEWWLGEAGGRRGYVPSNYIRKSEYT</sequence>
<dbReference type="SUPFAM" id="SSF103657">
    <property type="entry name" value="BAR/IMD domain-like"/>
    <property type="match status" value="1"/>
</dbReference>
<feature type="domain" description="SH3" evidence="6">
    <location>
        <begin position="572"/>
        <end position="635"/>
    </location>
</feature>
<dbReference type="Pfam" id="PF03114">
    <property type="entry name" value="BAR"/>
    <property type="match status" value="1"/>
</dbReference>
<protein>
    <submittedName>
        <fullName evidence="8">Dynamin-binding protein</fullName>
    </submittedName>
</protein>
<dbReference type="InterPro" id="IPR001452">
    <property type="entry name" value="SH3_domain"/>
</dbReference>
<evidence type="ECO:0000256" key="2">
    <source>
        <dbReference type="ARBA" id="ARBA00022658"/>
    </source>
</evidence>
<feature type="domain" description="BAR" evidence="7">
    <location>
        <begin position="44"/>
        <end position="254"/>
    </location>
</feature>
<dbReference type="GO" id="GO:0005737">
    <property type="term" value="C:cytoplasm"/>
    <property type="evidence" value="ECO:0007669"/>
    <property type="project" value="InterPro"/>
</dbReference>
<dbReference type="CDD" id="cd12141">
    <property type="entry name" value="SH3_DNMBP_C2"/>
    <property type="match status" value="1"/>
</dbReference>
<evidence type="ECO:0000256" key="1">
    <source>
        <dbReference type="ARBA" id="ARBA00022443"/>
    </source>
</evidence>
<dbReference type="FunFam" id="2.30.30.40:FF:000084">
    <property type="entry name" value="dynamin-binding protein isoform X1"/>
    <property type="match status" value="1"/>
</dbReference>
<dbReference type="InterPro" id="IPR004148">
    <property type="entry name" value="BAR_dom"/>
</dbReference>
<dbReference type="Gene3D" id="2.30.30.40">
    <property type="entry name" value="SH3 Domains"/>
    <property type="match status" value="2"/>
</dbReference>
<dbReference type="SUPFAM" id="SSF50044">
    <property type="entry name" value="SH3-domain"/>
    <property type="match status" value="2"/>
</dbReference>
<evidence type="ECO:0000259" key="6">
    <source>
        <dbReference type="PROSITE" id="PS50002"/>
    </source>
</evidence>
<proteinExistence type="predicted"/>